<keyword evidence="4" id="KW-0143">Chaperone</keyword>
<evidence type="ECO:0000256" key="5">
    <source>
        <dbReference type="ARBA" id="ARBA00023288"/>
    </source>
</evidence>
<dbReference type="CDD" id="cd06257">
    <property type="entry name" value="DnaJ"/>
    <property type="match status" value="1"/>
</dbReference>
<dbReference type="Proteomes" id="UP000614601">
    <property type="component" value="Unassembled WGS sequence"/>
</dbReference>
<evidence type="ECO:0000313" key="10">
    <source>
        <dbReference type="Proteomes" id="UP000614601"/>
    </source>
</evidence>
<feature type="compositionally biased region" description="Polar residues" evidence="6">
    <location>
        <begin position="152"/>
        <end position="165"/>
    </location>
</feature>
<feature type="region of interest" description="Disordered" evidence="6">
    <location>
        <begin position="147"/>
        <end position="205"/>
    </location>
</feature>
<dbReference type="EMBL" id="CAJFCW020000004">
    <property type="protein sequence ID" value="CAG9111750.1"/>
    <property type="molecule type" value="Genomic_DNA"/>
</dbReference>
<feature type="compositionally biased region" description="Polar residues" evidence="6">
    <location>
        <begin position="195"/>
        <end position="205"/>
    </location>
</feature>
<keyword evidence="7" id="KW-1133">Transmembrane helix</keyword>
<dbReference type="GO" id="GO:0061177">
    <property type="term" value="C:type Is terminal bouton"/>
    <property type="evidence" value="ECO:0007669"/>
    <property type="project" value="TreeGrafter"/>
</dbReference>
<reference evidence="9" key="1">
    <citation type="submission" date="2020-09" db="EMBL/GenBank/DDBJ databases">
        <authorList>
            <person name="Kikuchi T."/>
        </authorList>
    </citation>
    <scope>NUCLEOTIDE SEQUENCE</scope>
    <source>
        <strain evidence="9">SH1</strain>
    </source>
</reference>
<dbReference type="SMART" id="SM00271">
    <property type="entry name" value="DnaJ"/>
    <property type="match status" value="1"/>
</dbReference>
<gene>
    <name evidence="9" type="ORF">BOKJ2_LOCUS8006</name>
</gene>
<feature type="transmembrane region" description="Helical" evidence="7">
    <location>
        <begin position="106"/>
        <end position="131"/>
    </location>
</feature>
<organism evidence="9 10">
    <name type="scientific">Bursaphelenchus okinawaensis</name>
    <dbReference type="NCBI Taxonomy" id="465554"/>
    <lineage>
        <taxon>Eukaryota</taxon>
        <taxon>Metazoa</taxon>
        <taxon>Ecdysozoa</taxon>
        <taxon>Nematoda</taxon>
        <taxon>Chromadorea</taxon>
        <taxon>Rhabditida</taxon>
        <taxon>Tylenchina</taxon>
        <taxon>Tylenchomorpha</taxon>
        <taxon>Aphelenchoidea</taxon>
        <taxon>Aphelenchoididae</taxon>
        <taxon>Bursaphelenchus</taxon>
    </lineage>
</organism>
<dbReference type="GO" id="GO:0005737">
    <property type="term" value="C:cytoplasm"/>
    <property type="evidence" value="ECO:0007669"/>
    <property type="project" value="UniProtKB-ARBA"/>
</dbReference>
<dbReference type="Proteomes" id="UP000783686">
    <property type="component" value="Unassembled WGS sequence"/>
</dbReference>
<keyword evidence="7" id="KW-0812">Transmembrane</keyword>
<proteinExistence type="predicted"/>
<keyword evidence="10" id="KW-1185">Reference proteome</keyword>
<name>A0A811KSM5_9BILA</name>
<dbReference type="InterPro" id="IPR051434">
    <property type="entry name" value="DnaJ_C_subfamily_member5"/>
</dbReference>
<dbReference type="EMBL" id="CAJFDH010000004">
    <property type="protein sequence ID" value="CAD5218796.1"/>
    <property type="molecule type" value="Genomic_DNA"/>
</dbReference>
<dbReference type="InterPro" id="IPR018253">
    <property type="entry name" value="DnaJ_domain_CS"/>
</dbReference>
<evidence type="ECO:0000256" key="3">
    <source>
        <dbReference type="ARBA" id="ARBA00023139"/>
    </source>
</evidence>
<dbReference type="GO" id="GO:1900073">
    <property type="term" value="P:regulation of neuromuscular synaptic transmission"/>
    <property type="evidence" value="ECO:0007669"/>
    <property type="project" value="TreeGrafter"/>
</dbReference>
<dbReference type="PROSITE" id="PS00636">
    <property type="entry name" value="DNAJ_1"/>
    <property type="match status" value="1"/>
</dbReference>
<evidence type="ECO:0000313" key="9">
    <source>
        <dbReference type="EMBL" id="CAD5218796.1"/>
    </source>
</evidence>
<dbReference type="Gene3D" id="1.10.287.110">
    <property type="entry name" value="DnaJ domain"/>
    <property type="match status" value="1"/>
</dbReference>
<keyword evidence="5" id="KW-0449">Lipoprotein</keyword>
<evidence type="ECO:0000256" key="6">
    <source>
        <dbReference type="SAM" id="MobiDB-lite"/>
    </source>
</evidence>
<dbReference type="PROSITE" id="PS50076">
    <property type="entry name" value="DNAJ_2"/>
    <property type="match status" value="1"/>
</dbReference>
<dbReference type="OrthoDB" id="445556at2759"/>
<dbReference type="PRINTS" id="PR00625">
    <property type="entry name" value="JDOMAIN"/>
</dbReference>
<comment type="caution">
    <text evidence="9">The sequence shown here is derived from an EMBL/GenBank/DDBJ whole genome shotgun (WGS) entry which is preliminary data.</text>
</comment>
<dbReference type="PANTHER" id="PTHR44027:SF7">
    <property type="entry name" value="DNAJ HOMOLOG SUBFAMILY C MEMBER 5 HOMOLOG"/>
    <property type="match status" value="1"/>
</dbReference>
<evidence type="ECO:0000256" key="2">
    <source>
        <dbReference type="ARBA" id="ARBA00023136"/>
    </source>
</evidence>
<keyword evidence="3" id="KW-0564">Palmitate</keyword>
<keyword evidence="2 7" id="KW-0472">Membrane</keyword>
<dbReference type="GO" id="GO:0016020">
    <property type="term" value="C:membrane"/>
    <property type="evidence" value="ECO:0007669"/>
    <property type="project" value="UniProtKB-SubCell"/>
</dbReference>
<dbReference type="SUPFAM" id="SSF46565">
    <property type="entry name" value="Chaperone J-domain"/>
    <property type="match status" value="1"/>
</dbReference>
<evidence type="ECO:0000256" key="7">
    <source>
        <dbReference type="SAM" id="Phobius"/>
    </source>
</evidence>
<dbReference type="InterPro" id="IPR036869">
    <property type="entry name" value="J_dom_sf"/>
</dbReference>
<protein>
    <recommendedName>
        <fullName evidence="8">J domain-containing protein</fullName>
    </recommendedName>
</protein>
<evidence type="ECO:0000256" key="1">
    <source>
        <dbReference type="ARBA" id="ARBA00004635"/>
    </source>
</evidence>
<evidence type="ECO:0000259" key="8">
    <source>
        <dbReference type="PROSITE" id="PS50076"/>
    </source>
</evidence>
<dbReference type="Pfam" id="PF00226">
    <property type="entry name" value="DnaJ"/>
    <property type="match status" value="1"/>
</dbReference>
<comment type="subcellular location">
    <subcellularLocation>
        <location evidence="1">Membrane</location>
        <topology evidence="1">Lipid-anchor</topology>
    </subcellularLocation>
</comment>
<dbReference type="AlphaFoldDB" id="A0A811KSM5"/>
<accession>A0A811KSM5</accession>
<evidence type="ECO:0000256" key="4">
    <source>
        <dbReference type="ARBA" id="ARBA00023186"/>
    </source>
</evidence>
<feature type="domain" description="J" evidence="8">
    <location>
        <begin position="15"/>
        <end position="81"/>
    </location>
</feature>
<dbReference type="PANTHER" id="PTHR44027">
    <property type="entry name" value="DNAJ HOMOLOG SUBFAMILY C MEMBER 5 HOMOLOG"/>
    <property type="match status" value="1"/>
</dbReference>
<sequence>MPDAAANEPLAKSRDLYEVLGIQKDATDDDIKKAYRKLALRYHPDKNLDGDPEKTEKFKEINHANAILSNPSKRKVYDQYGDMGLKLLEQVGEDTMRYALNPWMKWLVLGIAILTCGCGCCCCFCCCFCNFCCGKFRPQTPEDYEYGPGMGTPNTSEPIVTQPQRSGDPIVLEMPPAQPAPPPEKENETPEKTSYGATDTTETNS</sequence>
<dbReference type="InterPro" id="IPR001623">
    <property type="entry name" value="DnaJ_domain"/>
</dbReference>